<dbReference type="NCBIfam" id="TIGR00914">
    <property type="entry name" value="2A0601"/>
    <property type="match status" value="1"/>
</dbReference>
<dbReference type="SUPFAM" id="SSF82693">
    <property type="entry name" value="Multidrug efflux transporter AcrB pore domain, PN1, PN2, PC1 and PC2 subdomains"/>
    <property type="match status" value="3"/>
</dbReference>
<dbReference type="InterPro" id="IPR004763">
    <property type="entry name" value="CusA-like"/>
</dbReference>
<evidence type="ECO:0000256" key="4">
    <source>
        <dbReference type="ARBA" id="ARBA00022475"/>
    </source>
</evidence>
<evidence type="ECO:0000256" key="7">
    <source>
        <dbReference type="ARBA" id="ARBA00023136"/>
    </source>
</evidence>
<protein>
    <submittedName>
        <fullName evidence="9">Cobalt-zinc-cadmium resistance protein CzcA Cation efflux system protein CusA</fullName>
    </submittedName>
</protein>
<dbReference type="Gene3D" id="3.30.2090.10">
    <property type="entry name" value="Multidrug efflux transporter AcrB TolC docking domain, DN and DC subdomains"/>
    <property type="match status" value="2"/>
</dbReference>
<proteinExistence type="inferred from homology"/>
<reference evidence="9" key="1">
    <citation type="submission" date="2020-01" db="EMBL/GenBank/DDBJ databases">
        <authorList>
            <person name="Meier V. D."/>
            <person name="Meier V D."/>
        </authorList>
    </citation>
    <scope>NUCLEOTIDE SEQUENCE</scope>
    <source>
        <strain evidence="9">HLG_WM_MAG_10</strain>
    </source>
</reference>
<dbReference type="GO" id="GO:0042910">
    <property type="term" value="F:xenobiotic transmembrane transporter activity"/>
    <property type="evidence" value="ECO:0007669"/>
    <property type="project" value="TreeGrafter"/>
</dbReference>
<feature type="transmembrane region" description="Helical" evidence="8">
    <location>
        <begin position="890"/>
        <end position="909"/>
    </location>
</feature>
<feature type="transmembrane region" description="Helical" evidence="8">
    <location>
        <begin position="999"/>
        <end position="1024"/>
    </location>
</feature>
<feature type="transmembrane region" description="Helical" evidence="8">
    <location>
        <begin position="969"/>
        <end position="987"/>
    </location>
</feature>
<comment type="similarity">
    <text evidence="2">Belongs to the resistance-nodulation-cell division (RND) (TC 2.A.6) family.</text>
</comment>
<keyword evidence="4" id="KW-1003">Cell membrane</keyword>
<feature type="transmembrane region" description="Helical" evidence="8">
    <location>
        <begin position="362"/>
        <end position="382"/>
    </location>
</feature>
<dbReference type="Gene3D" id="3.30.70.1320">
    <property type="entry name" value="Multidrug efflux transporter AcrB pore domain like"/>
    <property type="match status" value="1"/>
</dbReference>
<keyword evidence="7 8" id="KW-0472">Membrane</keyword>
<evidence type="ECO:0000256" key="2">
    <source>
        <dbReference type="ARBA" id="ARBA00010942"/>
    </source>
</evidence>
<accession>A0A6S6SKF7</accession>
<evidence type="ECO:0000256" key="1">
    <source>
        <dbReference type="ARBA" id="ARBA00004651"/>
    </source>
</evidence>
<name>A0A6S6SKF7_9BACT</name>
<evidence type="ECO:0000256" key="5">
    <source>
        <dbReference type="ARBA" id="ARBA00022692"/>
    </source>
</evidence>
<gene>
    <name evidence="9" type="ORF">HELGO_WM13357</name>
</gene>
<evidence type="ECO:0000256" key="3">
    <source>
        <dbReference type="ARBA" id="ARBA00022448"/>
    </source>
</evidence>
<dbReference type="SUPFAM" id="SSF82866">
    <property type="entry name" value="Multidrug efflux transporter AcrB transmembrane domain"/>
    <property type="match status" value="2"/>
</dbReference>
<feature type="transmembrane region" description="Helical" evidence="8">
    <location>
        <begin position="864"/>
        <end position="883"/>
    </location>
</feature>
<dbReference type="PANTHER" id="PTHR32063">
    <property type="match status" value="1"/>
</dbReference>
<keyword evidence="5 8" id="KW-0812">Transmembrane</keyword>
<feature type="transmembrane region" description="Helical" evidence="8">
    <location>
        <begin position="339"/>
        <end position="355"/>
    </location>
</feature>
<dbReference type="EMBL" id="CACVAQ010000138">
    <property type="protein sequence ID" value="CAA6807819.1"/>
    <property type="molecule type" value="Genomic_DNA"/>
</dbReference>
<dbReference type="Gene3D" id="3.30.70.1430">
    <property type="entry name" value="Multidrug efflux transporter AcrB pore domain"/>
    <property type="match status" value="2"/>
</dbReference>
<evidence type="ECO:0000256" key="8">
    <source>
        <dbReference type="SAM" id="Phobius"/>
    </source>
</evidence>
<dbReference type="GO" id="GO:0005886">
    <property type="term" value="C:plasma membrane"/>
    <property type="evidence" value="ECO:0007669"/>
    <property type="project" value="UniProtKB-SubCell"/>
</dbReference>
<evidence type="ECO:0000256" key="6">
    <source>
        <dbReference type="ARBA" id="ARBA00022989"/>
    </source>
</evidence>
<feature type="transmembrane region" description="Helical" evidence="8">
    <location>
        <begin position="475"/>
        <end position="500"/>
    </location>
</feature>
<feature type="transmembrane region" description="Helical" evidence="8">
    <location>
        <begin position="537"/>
        <end position="557"/>
    </location>
</feature>
<dbReference type="Pfam" id="PF00873">
    <property type="entry name" value="ACR_tran"/>
    <property type="match status" value="1"/>
</dbReference>
<dbReference type="Gene3D" id="1.20.1640.10">
    <property type="entry name" value="Multidrug efflux transporter AcrB transmembrane domain"/>
    <property type="match status" value="2"/>
</dbReference>
<sequence length="1030" mass="113445">MLNLIIKNALHNRTVVLVLAILLMLAGAWVTTQVDVDVFPDLTAPTVTVMTEAHGMSAEEMERLVTFKLETALNGAPNVRRIRSTSASELSSVMVEFDWGTDIYRARQIVNERLGTVQSDLPNNVKPPVMAPIASIMGEIQMIGMSSDTLSGIEMNTLANWYIKPRLLAVKGVAKVIIYGGQEKEYQVLASPAKMKFHHVSLEALYDAIAQLNHNASGGYLEQYGKQYLISGKGRIRSIQEIEEAFVKMEEEVAIRVGDLAEVKIGGAPQLGNASINGKDALTLTILKQPSANTLKLTQEIDKTIQEISKNLPADVQLNPELFKQGNFIEHSINNLQRVLLEGIFFVILVLFLFLMEWRTTLISVLTIPLSLLTSILVLYWAGFSINTMTLGGLAIAVGVLVDDAIVDVENVYKRLRQNAVLPLGQQENKLAIIYQATFEVRSSILNSSLIILASFLPLFFLSGVEGRLLQPLGIAFLIVIVVSLLVAVAITPALCSLLLKTDAKESEGQKIKYNIVIRSLMRVYDTVLKTSLNSSYLVLMVAFVLLIISMIAMSGLGRSFLPDFNEGSLTISVVVPPETSLTETNKIGRKVEQLLLQIPEIDLVGRRTGRASMDEHAQSHYASEIEVPLNMKERSKSEVLAEIRATIGELPGVTINIGQPISHRIDHMISGTRSNVAIKLFGEDLTKMVQIGNAIKQNISSIEGIVDVSLDQKTEIPHLYIYPKQEMLARSGISIEQFANFIDIAIGGKTVVQVYENQRSFDLVLRLEEKARDKIEKLEQLLIENFEGDKIPFGKVARMVSNSSPERISRENVHRKLVIATNVANRDLKSAVEEIQATIAQTIELPEGYHLEYGGQFENEQKATSMLLLTSLFSLVIIFFLILREFKEFWLSIIILSNLPLALIGGIFMLYFGAGIISIASTIGFISLFGIATRNGMLLISRYQVLLEEGLLLKEAIVEGSLDRLNPILMTATTTGLALIPLIMAGGQAGNEIQSPMAVVIVGGLVSSTLLNLVVVPCTFYLLKQKTHA</sequence>
<comment type="subcellular location">
    <subcellularLocation>
        <location evidence="1">Cell membrane</location>
        <topology evidence="1">Multi-pass membrane protein</topology>
    </subcellularLocation>
</comment>
<organism evidence="9">
    <name type="scientific">uncultured Aureispira sp</name>
    <dbReference type="NCBI Taxonomy" id="1331704"/>
    <lineage>
        <taxon>Bacteria</taxon>
        <taxon>Pseudomonadati</taxon>
        <taxon>Bacteroidota</taxon>
        <taxon>Saprospiria</taxon>
        <taxon>Saprospirales</taxon>
        <taxon>Saprospiraceae</taxon>
        <taxon>Aureispira</taxon>
        <taxon>environmental samples</taxon>
    </lineage>
</organism>
<dbReference type="InterPro" id="IPR001036">
    <property type="entry name" value="Acrflvin-R"/>
</dbReference>
<dbReference type="InterPro" id="IPR027463">
    <property type="entry name" value="AcrB_DN_DC_subdom"/>
</dbReference>
<evidence type="ECO:0000313" key="9">
    <source>
        <dbReference type="EMBL" id="CAA6807819.1"/>
    </source>
</evidence>
<dbReference type="PANTHER" id="PTHR32063:SF4">
    <property type="entry name" value="SLR6043 PROTEIN"/>
    <property type="match status" value="1"/>
</dbReference>
<feature type="transmembrane region" description="Helical" evidence="8">
    <location>
        <begin position="915"/>
        <end position="933"/>
    </location>
</feature>
<feature type="transmembrane region" description="Helical" evidence="8">
    <location>
        <begin position="445"/>
        <end position="463"/>
    </location>
</feature>
<keyword evidence="3" id="KW-0813">Transport</keyword>
<feature type="transmembrane region" description="Helical" evidence="8">
    <location>
        <begin position="388"/>
        <end position="407"/>
    </location>
</feature>
<keyword evidence="6 8" id="KW-1133">Transmembrane helix</keyword>
<dbReference type="SUPFAM" id="SSF82714">
    <property type="entry name" value="Multidrug efflux transporter AcrB TolC docking domain, DN and DC subdomains"/>
    <property type="match status" value="2"/>
</dbReference>
<dbReference type="PRINTS" id="PR00702">
    <property type="entry name" value="ACRIFLAVINRP"/>
</dbReference>
<dbReference type="AlphaFoldDB" id="A0A6S6SKF7"/>
<dbReference type="Gene3D" id="3.30.70.1440">
    <property type="entry name" value="Multidrug efflux transporter AcrB pore domain"/>
    <property type="match status" value="1"/>
</dbReference>
<dbReference type="GO" id="GO:0008324">
    <property type="term" value="F:monoatomic cation transmembrane transporter activity"/>
    <property type="evidence" value="ECO:0007669"/>
    <property type="project" value="InterPro"/>
</dbReference>